<organism evidence="1 2">
    <name type="scientific">Datura stramonium</name>
    <name type="common">Jimsonweed</name>
    <name type="synonym">Common thornapple</name>
    <dbReference type="NCBI Taxonomy" id="4076"/>
    <lineage>
        <taxon>Eukaryota</taxon>
        <taxon>Viridiplantae</taxon>
        <taxon>Streptophyta</taxon>
        <taxon>Embryophyta</taxon>
        <taxon>Tracheophyta</taxon>
        <taxon>Spermatophyta</taxon>
        <taxon>Magnoliopsida</taxon>
        <taxon>eudicotyledons</taxon>
        <taxon>Gunneridae</taxon>
        <taxon>Pentapetalae</taxon>
        <taxon>asterids</taxon>
        <taxon>lamiids</taxon>
        <taxon>Solanales</taxon>
        <taxon>Solanaceae</taxon>
        <taxon>Solanoideae</taxon>
        <taxon>Datureae</taxon>
        <taxon>Datura</taxon>
    </lineage>
</organism>
<proteinExistence type="predicted"/>
<dbReference type="Proteomes" id="UP000823775">
    <property type="component" value="Unassembled WGS sequence"/>
</dbReference>
<sequence length="126" mass="13667">MEITTIDSQLSSALGFVGVEESSAVVEKKIDENASVSPLGYYFLNDIFRFVGMEESSRIVEDKVDENASISPLDFGLPSASKKFQANDLVQTMKSSLIGMPKVGSPSTSVAQDNSYDDIQCKFSLP</sequence>
<dbReference type="EMBL" id="JACEIK010001126">
    <property type="protein sequence ID" value="MCD7466265.1"/>
    <property type="molecule type" value="Genomic_DNA"/>
</dbReference>
<evidence type="ECO:0000313" key="2">
    <source>
        <dbReference type="Proteomes" id="UP000823775"/>
    </source>
</evidence>
<keyword evidence="2" id="KW-1185">Reference proteome</keyword>
<accession>A0ABS8T4F2</accession>
<protein>
    <submittedName>
        <fullName evidence="1">Uncharacterized protein</fullName>
    </submittedName>
</protein>
<comment type="caution">
    <text evidence="1">The sequence shown here is derived from an EMBL/GenBank/DDBJ whole genome shotgun (WGS) entry which is preliminary data.</text>
</comment>
<reference evidence="1 2" key="1">
    <citation type="journal article" date="2021" name="BMC Genomics">
        <title>Datura genome reveals duplications of psychoactive alkaloid biosynthetic genes and high mutation rate following tissue culture.</title>
        <authorList>
            <person name="Rajewski A."/>
            <person name="Carter-House D."/>
            <person name="Stajich J."/>
            <person name="Litt A."/>
        </authorList>
    </citation>
    <scope>NUCLEOTIDE SEQUENCE [LARGE SCALE GENOMIC DNA]</scope>
    <source>
        <strain evidence="1">AR-01</strain>
    </source>
</reference>
<name>A0ABS8T4F2_DATST</name>
<gene>
    <name evidence="1" type="ORF">HAX54_002813</name>
</gene>
<evidence type="ECO:0000313" key="1">
    <source>
        <dbReference type="EMBL" id="MCD7466265.1"/>
    </source>
</evidence>